<dbReference type="RefSeq" id="WP_344048420.1">
    <property type="nucleotide sequence ID" value="NZ_BAAAPB010000008.1"/>
</dbReference>
<dbReference type="Pfam" id="PF07510">
    <property type="entry name" value="GmrSD_C"/>
    <property type="match status" value="1"/>
</dbReference>
<dbReference type="Proteomes" id="UP001500571">
    <property type="component" value="Unassembled WGS sequence"/>
</dbReference>
<dbReference type="SMART" id="SM00894">
    <property type="entry name" value="Excalibur"/>
    <property type="match status" value="1"/>
</dbReference>
<gene>
    <name evidence="4" type="ORF">GCM10009798_42460</name>
</gene>
<name>A0ABP5DBF9_9ACTN</name>
<proteinExistence type="predicted"/>
<organism evidence="4 5">
    <name type="scientific">Nocardioides panacihumi</name>
    <dbReference type="NCBI Taxonomy" id="400774"/>
    <lineage>
        <taxon>Bacteria</taxon>
        <taxon>Bacillati</taxon>
        <taxon>Actinomycetota</taxon>
        <taxon>Actinomycetes</taxon>
        <taxon>Propionibacteriales</taxon>
        <taxon>Nocardioidaceae</taxon>
        <taxon>Nocardioides</taxon>
    </lineage>
</organism>
<evidence type="ECO:0000256" key="2">
    <source>
        <dbReference type="SAM" id="SignalP"/>
    </source>
</evidence>
<sequence>MTTPTTRPAALRSFRARLAALASLSVLGACVGLVADDGPAAAATAVPKAVNGQVITVRYRAAINSLRLAPEKGAGYERSAFKLWDDSDHDCRDTRAEVLISESRTTTTGSCTIRTGRWVSAYDGIAFTRASDLDIDHLVPLAEAWGSGARSWSAGKREAYANDLTESKSLIAVSAHANRSKGDQDPAEWQPLKNRCRYLSNWVAVKLRWGLSIDTTEKRALLLATGRCGNPTLTTHHAVVRNAPAGGTTTVSTGGTTAGGSGPDPRFGTCGEAIAAGYGPYVRGVDPEYDWYTDRDGDGIVCE</sequence>
<evidence type="ECO:0000259" key="3">
    <source>
        <dbReference type="SMART" id="SM00894"/>
    </source>
</evidence>
<dbReference type="EMBL" id="BAAAPB010000008">
    <property type="protein sequence ID" value="GAA1976763.1"/>
    <property type="molecule type" value="Genomic_DNA"/>
</dbReference>
<protein>
    <recommendedName>
        <fullName evidence="3">Excalibur calcium-binding domain-containing protein</fullName>
    </recommendedName>
</protein>
<reference evidence="5" key="1">
    <citation type="journal article" date="2019" name="Int. J. Syst. Evol. Microbiol.">
        <title>The Global Catalogue of Microorganisms (GCM) 10K type strain sequencing project: providing services to taxonomists for standard genome sequencing and annotation.</title>
        <authorList>
            <consortium name="The Broad Institute Genomics Platform"/>
            <consortium name="The Broad Institute Genome Sequencing Center for Infectious Disease"/>
            <person name="Wu L."/>
            <person name="Ma J."/>
        </authorList>
    </citation>
    <scope>NUCLEOTIDE SEQUENCE [LARGE SCALE GENOMIC DNA]</scope>
    <source>
        <strain evidence="5">JCM 15309</strain>
    </source>
</reference>
<dbReference type="PANTHER" id="PTHR24094">
    <property type="entry name" value="SECRETED PROTEIN"/>
    <property type="match status" value="1"/>
</dbReference>
<keyword evidence="2" id="KW-0732">Signal</keyword>
<feature type="compositionally biased region" description="Low complexity" evidence="1">
    <location>
        <begin position="245"/>
        <end position="255"/>
    </location>
</feature>
<dbReference type="InterPro" id="IPR008613">
    <property type="entry name" value="Excalibur_Ca-bd_domain"/>
</dbReference>
<dbReference type="PROSITE" id="PS51257">
    <property type="entry name" value="PROKAR_LIPOPROTEIN"/>
    <property type="match status" value="1"/>
</dbReference>
<comment type="caution">
    <text evidence="4">The sequence shown here is derived from an EMBL/GenBank/DDBJ whole genome shotgun (WGS) entry which is preliminary data.</text>
</comment>
<feature type="chain" id="PRO_5046101036" description="Excalibur calcium-binding domain-containing protein" evidence="2">
    <location>
        <begin position="29"/>
        <end position="303"/>
    </location>
</feature>
<evidence type="ECO:0000313" key="5">
    <source>
        <dbReference type="Proteomes" id="UP001500571"/>
    </source>
</evidence>
<dbReference type="Pfam" id="PF05901">
    <property type="entry name" value="Excalibur"/>
    <property type="match status" value="1"/>
</dbReference>
<keyword evidence="5" id="KW-1185">Reference proteome</keyword>
<feature type="region of interest" description="Disordered" evidence="1">
    <location>
        <begin position="244"/>
        <end position="265"/>
    </location>
</feature>
<dbReference type="InterPro" id="IPR011089">
    <property type="entry name" value="GmrSD_C"/>
</dbReference>
<dbReference type="PANTHER" id="PTHR24094:SF15">
    <property type="entry name" value="AMP-DEPENDENT SYNTHETASE_LIGASE DOMAIN-CONTAINING PROTEIN-RELATED"/>
    <property type="match status" value="1"/>
</dbReference>
<evidence type="ECO:0000256" key="1">
    <source>
        <dbReference type="SAM" id="MobiDB-lite"/>
    </source>
</evidence>
<evidence type="ECO:0000313" key="4">
    <source>
        <dbReference type="EMBL" id="GAA1976763.1"/>
    </source>
</evidence>
<feature type="domain" description="Excalibur calcium-binding" evidence="3">
    <location>
        <begin position="266"/>
        <end position="303"/>
    </location>
</feature>
<feature type="signal peptide" evidence="2">
    <location>
        <begin position="1"/>
        <end position="28"/>
    </location>
</feature>
<accession>A0ABP5DBF9</accession>